<feature type="transmembrane region" description="Helical" evidence="1">
    <location>
        <begin position="43"/>
        <end position="66"/>
    </location>
</feature>
<protein>
    <submittedName>
        <fullName evidence="2">Uncharacterized protein</fullName>
    </submittedName>
</protein>
<keyword evidence="1" id="KW-1133">Transmembrane helix</keyword>
<gene>
    <name evidence="2" type="ORF">BTO16_10580</name>
</gene>
<accession>A0A2S7WGH0</accession>
<dbReference type="AlphaFoldDB" id="A0A2S7WGH0"/>
<proteinExistence type="predicted"/>
<sequence length="198" mass="23444">MNIMIEDELIKIWQSSSKQELIKFEKSKLMLELQSSLKRLHRWWNYLELSESILAVFGVLLSILLFFKLPFILIKIALALMIICAIYLIIKYQGVKKFKPSDLEENYLNYLKKNREYLQTQKKFLKTYAYWGILPVYPIMLLFTISIWGKVPAYLIILINVATIGIGVYGYFLNKKRVKKEITPRISRVNELINQLEQ</sequence>
<name>A0A2S7WGH0_9FLAO</name>
<keyword evidence="1" id="KW-0812">Transmembrane</keyword>
<keyword evidence="3" id="KW-1185">Reference proteome</keyword>
<dbReference type="EMBL" id="MSCM01000002">
    <property type="protein sequence ID" value="PQJ76352.1"/>
    <property type="molecule type" value="Genomic_DNA"/>
</dbReference>
<reference evidence="2 3" key="1">
    <citation type="submission" date="2016-12" db="EMBL/GenBank/DDBJ databases">
        <title>Trade-off between light-utilization and light-protection in marine flavobacteria.</title>
        <authorList>
            <person name="Kumagai Y."/>
            <person name="Yoshizawa S."/>
            <person name="Kogure K."/>
            <person name="Iwasaki W."/>
        </authorList>
    </citation>
    <scope>NUCLEOTIDE SEQUENCE [LARGE SCALE GENOMIC DNA]</scope>
    <source>
        <strain evidence="2 3">ATCC 43844</strain>
    </source>
</reference>
<feature type="transmembrane region" description="Helical" evidence="1">
    <location>
        <begin position="72"/>
        <end position="90"/>
    </location>
</feature>
<dbReference type="Proteomes" id="UP000239068">
    <property type="component" value="Unassembled WGS sequence"/>
</dbReference>
<evidence type="ECO:0000313" key="2">
    <source>
        <dbReference type="EMBL" id="PQJ76352.1"/>
    </source>
</evidence>
<evidence type="ECO:0000313" key="3">
    <source>
        <dbReference type="Proteomes" id="UP000239068"/>
    </source>
</evidence>
<feature type="transmembrane region" description="Helical" evidence="1">
    <location>
        <begin position="154"/>
        <end position="173"/>
    </location>
</feature>
<feature type="transmembrane region" description="Helical" evidence="1">
    <location>
        <begin position="128"/>
        <end position="148"/>
    </location>
</feature>
<evidence type="ECO:0000256" key="1">
    <source>
        <dbReference type="SAM" id="Phobius"/>
    </source>
</evidence>
<organism evidence="2 3">
    <name type="scientific">Polaribacter glomeratus</name>
    <dbReference type="NCBI Taxonomy" id="102"/>
    <lineage>
        <taxon>Bacteria</taxon>
        <taxon>Pseudomonadati</taxon>
        <taxon>Bacteroidota</taxon>
        <taxon>Flavobacteriia</taxon>
        <taxon>Flavobacteriales</taxon>
        <taxon>Flavobacteriaceae</taxon>
    </lineage>
</organism>
<comment type="caution">
    <text evidence="2">The sequence shown here is derived from an EMBL/GenBank/DDBJ whole genome shotgun (WGS) entry which is preliminary data.</text>
</comment>
<keyword evidence="1" id="KW-0472">Membrane</keyword>